<dbReference type="RefSeq" id="WP_037297215.1">
    <property type="nucleotide sequence ID" value="NZ_ATAX01000010.1"/>
</dbReference>
<dbReference type="InterPro" id="IPR018247">
    <property type="entry name" value="EF_Hand_1_Ca_BS"/>
</dbReference>
<feature type="domain" description="Dockerin" evidence="2">
    <location>
        <begin position="47"/>
        <end position="114"/>
    </location>
</feature>
<dbReference type="InterPro" id="IPR036439">
    <property type="entry name" value="Dockerin_dom_sf"/>
</dbReference>
<dbReference type="PROSITE" id="PS51766">
    <property type="entry name" value="DOCKERIN"/>
    <property type="match status" value="2"/>
</dbReference>
<dbReference type="InterPro" id="IPR016134">
    <property type="entry name" value="Dockerin_dom"/>
</dbReference>
<comment type="caution">
    <text evidence="3">The sequence shown here is derived from an EMBL/GenBank/DDBJ whole genome shotgun (WGS) entry which is preliminary data.</text>
</comment>
<proteinExistence type="predicted"/>
<gene>
    <name evidence="3" type="ORF">RF007C_03940</name>
</gene>
<keyword evidence="4" id="KW-1185">Reference proteome</keyword>
<dbReference type="OrthoDB" id="9757939at2"/>
<name>W7V1H6_RUMFL</name>
<evidence type="ECO:0000259" key="2">
    <source>
        <dbReference type="PROSITE" id="PS51766"/>
    </source>
</evidence>
<dbReference type="CDD" id="cd14256">
    <property type="entry name" value="Dockerin_I"/>
    <property type="match status" value="1"/>
</dbReference>
<dbReference type="AlphaFoldDB" id="W7V1H6"/>
<organism evidence="3 4">
    <name type="scientific">Ruminococcus flavefaciens 007c</name>
    <dbReference type="NCBI Taxonomy" id="1341157"/>
    <lineage>
        <taxon>Bacteria</taxon>
        <taxon>Bacillati</taxon>
        <taxon>Bacillota</taxon>
        <taxon>Clostridia</taxon>
        <taxon>Eubacteriales</taxon>
        <taxon>Oscillospiraceae</taxon>
        <taxon>Ruminococcus</taxon>
    </lineage>
</organism>
<dbReference type="Pfam" id="PF00404">
    <property type="entry name" value="Dockerin_1"/>
    <property type="match status" value="1"/>
</dbReference>
<dbReference type="GO" id="GO:0004553">
    <property type="term" value="F:hydrolase activity, hydrolyzing O-glycosyl compounds"/>
    <property type="evidence" value="ECO:0007669"/>
    <property type="project" value="InterPro"/>
</dbReference>
<evidence type="ECO:0000256" key="1">
    <source>
        <dbReference type="SAM" id="SignalP"/>
    </source>
</evidence>
<sequence>MKLTKIFSGFTATVLLACAAPAVTAYALGIHGEQDKPGIVIYPSYRDMPLKGDANGDGKIDTKDTAILRDYLNGVIKIKENSNRYGSLDTNWDGRVNKKDLALMPGDIIPKLPEKKAGILRRQSYVRTGDLNFDGVVNDKDLNLLREKAFPEESPSWSVKLPVIIFGSYDKYDLNADGIVDKTDYYAMEEYITVSIFGLKY</sequence>
<evidence type="ECO:0000313" key="4">
    <source>
        <dbReference type="Proteomes" id="UP000019365"/>
    </source>
</evidence>
<feature type="signal peptide" evidence="1">
    <location>
        <begin position="1"/>
        <end position="27"/>
    </location>
</feature>
<dbReference type="Gene3D" id="1.10.1330.10">
    <property type="entry name" value="Dockerin domain"/>
    <property type="match status" value="2"/>
</dbReference>
<dbReference type="EMBL" id="ATAX01000010">
    <property type="protein sequence ID" value="EWM54617.1"/>
    <property type="molecule type" value="Genomic_DNA"/>
</dbReference>
<dbReference type="InterPro" id="IPR002105">
    <property type="entry name" value="Dockerin_1_rpt"/>
</dbReference>
<keyword evidence="1" id="KW-0732">Signal</keyword>
<evidence type="ECO:0000313" key="3">
    <source>
        <dbReference type="EMBL" id="EWM54617.1"/>
    </source>
</evidence>
<feature type="domain" description="Dockerin" evidence="2">
    <location>
        <begin position="124"/>
        <end position="201"/>
    </location>
</feature>
<accession>W7V1H6</accession>
<dbReference type="PROSITE" id="PS00018">
    <property type="entry name" value="EF_HAND_1"/>
    <property type="match status" value="1"/>
</dbReference>
<protein>
    <recommendedName>
        <fullName evidence="2">Dockerin domain-containing protein</fullName>
    </recommendedName>
</protein>
<dbReference type="Proteomes" id="UP000019365">
    <property type="component" value="Unassembled WGS sequence"/>
</dbReference>
<feature type="chain" id="PRO_5004902050" description="Dockerin domain-containing protein" evidence="1">
    <location>
        <begin position="28"/>
        <end position="201"/>
    </location>
</feature>
<dbReference type="PROSITE" id="PS51257">
    <property type="entry name" value="PROKAR_LIPOPROTEIN"/>
    <property type="match status" value="1"/>
</dbReference>
<dbReference type="GO" id="GO:0000272">
    <property type="term" value="P:polysaccharide catabolic process"/>
    <property type="evidence" value="ECO:0007669"/>
    <property type="project" value="InterPro"/>
</dbReference>
<reference evidence="3 4" key="1">
    <citation type="journal article" date="2014" name="PLoS ONE">
        <title>Rumen cellulosomics: divergent fiber-degrading strategies revealed by comparative genome-wide analysis of six ruminococcal strains.</title>
        <authorList>
            <person name="Dassa B."/>
            <person name="Borovok I."/>
            <person name="Ruimy-Israeli V."/>
            <person name="Lamed R."/>
            <person name="Flint H.J."/>
            <person name="Duncan S.H."/>
            <person name="Henrissat B."/>
            <person name="Coutinho P."/>
            <person name="Morrison M."/>
            <person name="Mosoni P."/>
            <person name="Yeoman C.J."/>
            <person name="White B.A."/>
            <person name="Bayer E.A."/>
        </authorList>
    </citation>
    <scope>NUCLEOTIDE SEQUENCE [LARGE SCALE GENOMIC DNA]</scope>
    <source>
        <strain evidence="3 4">007c</strain>
    </source>
</reference>
<dbReference type="PATRIC" id="fig|1341157.4.peg.669"/>
<dbReference type="SUPFAM" id="SSF63446">
    <property type="entry name" value="Type I dockerin domain"/>
    <property type="match status" value="2"/>
</dbReference>